<organism evidence="1 2">
    <name type="scientific">Virgisporangium ochraceum</name>
    <dbReference type="NCBI Taxonomy" id="65505"/>
    <lineage>
        <taxon>Bacteria</taxon>
        <taxon>Bacillati</taxon>
        <taxon>Actinomycetota</taxon>
        <taxon>Actinomycetes</taxon>
        <taxon>Micromonosporales</taxon>
        <taxon>Micromonosporaceae</taxon>
        <taxon>Virgisporangium</taxon>
    </lineage>
</organism>
<dbReference type="EMBL" id="BOPH01000125">
    <property type="protein sequence ID" value="GIJ73829.1"/>
    <property type="molecule type" value="Genomic_DNA"/>
</dbReference>
<reference evidence="1" key="1">
    <citation type="submission" date="2021-01" db="EMBL/GenBank/DDBJ databases">
        <title>Whole genome shotgun sequence of Virgisporangium ochraceum NBRC 16418.</title>
        <authorList>
            <person name="Komaki H."/>
            <person name="Tamura T."/>
        </authorList>
    </citation>
    <scope>NUCLEOTIDE SEQUENCE</scope>
    <source>
        <strain evidence="1">NBRC 16418</strain>
    </source>
</reference>
<accession>A0A8J4A106</accession>
<evidence type="ECO:0000313" key="1">
    <source>
        <dbReference type="EMBL" id="GIJ73829.1"/>
    </source>
</evidence>
<dbReference type="AlphaFoldDB" id="A0A8J4A106"/>
<dbReference type="RefSeq" id="WP_203933643.1">
    <property type="nucleotide sequence ID" value="NZ_BOPH01000125.1"/>
</dbReference>
<evidence type="ECO:0000313" key="2">
    <source>
        <dbReference type="Proteomes" id="UP000635606"/>
    </source>
</evidence>
<proteinExistence type="predicted"/>
<dbReference type="SUPFAM" id="SSF75169">
    <property type="entry name" value="DsrEFH-like"/>
    <property type="match status" value="1"/>
</dbReference>
<name>A0A8J4A106_9ACTN</name>
<dbReference type="Proteomes" id="UP000635606">
    <property type="component" value="Unassembled WGS sequence"/>
</dbReference>
<comment type="caution">
    <text evidence="1">The sequence shown here is derived from an EMBL/GenBank/DDBJ whole genome shotgun (WGS) entry which is preliminary data.</text>
</comment>
<protein>
    <submittedName>
        <fullName evidence="1">Uncharacterized protein</fullName>
    </submittedName>
</protein>
<keyword evidence="2" id="KW-1185">Reference proteome</keyword>
<dbReference type="InterPro" id="IPR027396">
    <property type="entry name" value="DsrEFH-like"/>
</dbReference>
<gene>
    <name evidence="1" type="ORF">Voc01_087460</name>
</gene>
<sequence>MAPRKALSKAPHTDVLLTVMGAPHESDLFTSVLRLTQALLETGASVQVWTCGYANMMTQRGLGDSKPRNLAAWSVDYPSPATLVRGLLDRFPGRLFWFGCRFCSDDRGAVDHLPEVALRAPSKFADHVGTARKTLFIGVM</sequence>